<sequence length="47" mass="5530">MESIGGGEAALHTKWQQHHRTHCSGKLFVRMNSNRMYRPHHAQQLFD</sequence>
<reference evidence="2" key="2">
    <citation type="journal article" date="2015" name="Data Brief">
        <title>Shoot transcriptome of the giant reed, Arundo donax.</title>
        <authorList>
            <person name="Barrero R.A."/>
            <person name="Guerrero F.D."/>
            <person name="Moolhuijzen P."/>
            <person name="Goolsby J.A."/>
            <person name="Tidwell J."/>
            <person name="Bellgard S.E."/>
            <person name="Bellgard M.I."/>
        </authorList>
    </citation>
    <scope>NUCLEOTIDE SEQUENCE</scope>
    <source>
        <tissue evidence="2">Shoot tissue taken approximately 20 cm above the soil surface</tissue>
    </source>
</reference>
<reference evidence="2" key="1">
    <citation type="submission" date="2014-09" db="EMBL/GenBank/DDBJ databases">
        <authorList>
            <person name="Magalhaes I.L.F."/>
            <person name="Oliveira U."/>
            <person name="Santos F.R."/>
            <person name="Vidigal T.H.D.A."/>
            <person name="Brescovit A.D."/>
            <person name="Santos A.J."/>
        </authorList>
    </citation>
    <scope>NUCLEOTIDE SEQUENCE</scope>
    <source>
        <tissue evidence="2">Shoot tissue taken approximately 20 cm above the soil surface</tissue>
    </source>
</reference>
<name>A0A0A9FYN7_ARUDO</name>
<evidence type="ECO:0000313" key="2">
    <source>
        <dbReference type="EMBL" id="JAE16324.1"/>
    </source>
</evidence>
<dbReference type="AlphaFoldDB" id="A0A0A9FYN7"/>
<dbReference type="EMBL" id="GBRH01181572">
    <property type="protein sequence ID" value="JAE16324.1"/>
    <property type="molecule type" value="Transcribed_RNA"/>
</dbReference>
<protein>
    <submittedName>
        <fullName evidence="2">Uncharacterized protein</fullName>
    </submittedName>
</protein>
<feature type="region of interest" description="Disordered" evidence="1">
    <location>
        <begin position="1"/>
        <end position="20"/>
    </location>
</feature>
<proteinExistence type="predicted"/>
<evidence type="ECO:0000256" key="1">
    <source>
        <dbReference type="SAM" id="MobiDB-lite"/>
    </source>
</evidence>
<organism evidence="2">
    <name type="scientific">Arundo donax</name>
    <name type="common">Giant reed</name>
    <name type="synonym">Donax arundinaceus</name>
    <dbReference type="NCBI Taxonomy" id="35708"/>
    <lineage>
        <taxon>Eukaryota</taxon>
        <taxon>Viridiplantae</taxon>
        <taxon>Streptophyta</taxon>
        <taxon>Embryophyta</taxon>
        <taxon>Tracheophyta</taxon>
        <taxon>Spermatophyta</taxon>
        <taxon>Magnoliopsida</taxon>
        <taxon>Liliopsida</taxon>
        <taxon>Poales</taxon>
        <taxon>Poaceae</taxon>
        <taxon>PACMAD clade</taxon>
        <taxon>Arundinoideae</taxon>
        <taxon>Arundineae</taxon>
        <taxon>Arundo</taxon>
    </lineage>
</organism>
<accession>A0A0A9FYN7</accession>